<comment type="cofactor">
    <cofactor evidence="1">
        <name>Mo-bis(molybdopterin guanine dinucleotide)</name>
        <dbReference type="ChEBI" id="CHEBI:60539"/>
    </cofactor>
</comment>
<dbReference type="PANTHER" id="PTHR43742">
    <property type="entry name" value="TRIMETHYLAMINE-N-OXIDE REDUCTASE"/>
    <property type="match status" value="1"/>
</dbReference>
<dbReference type="Gene3D" id="3.40.228.10">
    <property type="entry name" value="Dimethylsulfoxide Reductase, domain 2"/>
    <property type="match status" value="1"/>
</dbReference>
<sequence length="742" mass="82071">MSNEQTKTNEQTHFRTCNLCEAMCGIVIKHDGDKVLSIKGDKDDPFSKGYICPKATALQDLHEDSDRLRQPVERTAHGWKEIGWSEALDKVAAGIQSVQKKHGKNALGVYLGNPNVHNLGGMLTIKHLLSSIKTRSRFSATSIDQLPHHIVSMHLFGHMLRIPVPDVNRTQYMLIIGGNPLASNGSIMTAPNMRQKLKDIKARDGKVVVIDPRRTETADIASEHHFIRPATDVLLLLAMLNEIYLQGYADKARAKNNRAIALATEIERLADFAKDYSAESVAAITGIAANEIKRLVKEFCEAESSICYGRMGVSVQAFGLLSQYLIMIINIVTGRLDEVGGLMFPNPAVDVVNNSGPGYLGKRHSRVSHLPDFNGDYPVVTMADEMLVEGAGQLKGFMTVAGNPVLSTPNGEKLDEAFANLDFMVAIDYFVTETSRHADIILPPVSPLERDHYDVTFNNFAVHNVAKYSKALFRKKKSAKHDWQIYLELAKRLDKKAPLATKVERLLVKVLGPKFVLNQGLKRGPYKGLNLNKLKKNPHGVDLGPLKRMLPEALKHRDKQIHLNVDFYQADLARVQEMMQNYDDKQILLIGRRHVRSNNSWLHNSYRLVKGKPRCTLMLHPETAKEYGIEDGQNVKVTSRVGSVTIIAEVTDELMPSVVSIPHGWGHGRKGVKQKIAQAHAGVSVNDLTDDTLIDQLSGNAAVNGVPVQLEAIEPEMVDLDTTDLSVDADSESSEIKSGSAA</sequence>
<evidence type="ECO:0000256" key="5">
    <source>
        <dbReference type="ARBA" id="ARBA00023002"/>
    </source>
</evidence>
<evidence type="ECO:0000256" key="1">
    <source>
        <dbReference type="ARBA" id="ARBA00001942"/>
    </source>
</evidence>
<dbReference type="InterPro" id="IPR050612">
    <property type="entry name" value="Prok_Mopterin_Oxidored"/>
</dbReference>
<keyword evidence="10" id="KW-1185">Reference proteome</keyword>
<dbReference type="InterPro" id="IPR006963">
    <property type="entry name" value="Mopterin_OxRdtase_4Fe-4S_dom"/>
</dbReference>
<dbReference type="Pfam" id="PF01568">
    <property type="entry name" value="Molydop_binding"/>
    <property type="match status" value="1"/>
</dbReference>
<dbReference type="CDD" id="cd02782">
    <property type="entry name" value="MopB_CT_1"/>
    <property type="match status" value="1"/>
</dbReference>
<comment type="caution">
    <text evidence="9">The sequence shown here is derived from an EMBL/GenBank/DDBJ whole genome shotgun (WGS) entry which is preliminary data.</text>
</comment>
<gene>
    <name evidence="9" type="ORF">AAIR29_09665</name>
</gene>
<evidence type="ECO:0000313" key="9">
    <source>
        <dbReference type="EMBL" id="MEN2751900.1"/>
    </source>
</evidence>
<evidence type="ECO:0000256" key="2">
    <source>
        <dbReference type="ARBA" id="ARBA00010312"/>
    </source>
</evidence>
<dbReference type="EMBL" id="JBDGHN010000005">
    <property type="protein sequence ID" value="MEN2751900.1"/>
    <property type="molecule type" value="Genomic_DNA"/>
</dbReference>
<comment type="similarity">
    <text evidence="2">Belongs to the prokaryotic molybdopterin-containing oxidoreductase family.</text>
</comment>
<dbReference type="InterPro" id="IPR006655">
    <property type="entry name" value="Mopterin_OxRdtase_prok_CS"/>
</dbReference>
<evidence type="ECO:0000256" key="7">
    <source>
        <dbReference type="ARBA" id="ARBA00023014"/>
    </source>
</evidence>
<keyword evidence="3" id="KW-0500">Molybdenum</keyword>
<dbReference type="PROSITE" id="PS00932">
    <property type="entry name" value="MOLYBDOPTERIN_PROK_3"/>
    <property type="match status" value="1"/>
</dbReference>
<keyword evidence="6" id="KW-0408">Iron</keyword>
<dbReference type="InterPro" id="IPR006657">
    <property type="entry name" value="MoPterin_dinucl-bd_dom"/>
</dbReference>
<dbReference type="PANTHER" id="PTHR43742:SF2">
    <property type="entry name" value="ASSIMILATORY NITRATE REDUCTASE CATALYTIC SUBUNIT"/>
    <property type="match status" value="1"/>
</dbReference>
<dbReference type="SUPFAM" id="SSF53706">
    <property type="entry name" value="Formate dehydrogenase/DMSO reductase, domains 1-3"/>
    <property type="match status" value="1"/>
</dbReference>
<organism evidence="9 10">
    <name type="scientific">Psychrobacter saeujeotis</name>
    <dbReference type="NCBI Taxonomy" id="3143436"/>
    <lineage>
        <taxon>Bacteria</taxon>
        <taxon>Pseudomonadati</taxon>
        <taxon>Pseudomonadota</taxon>
        <taxon>Gammaproteobacteria</taxon>
        <taxon>Moraxellales</taxon>
        <taxon>Moraxellaceae</taxon>
        <taxon>Psychrobacter</taxon>
    </lineage>
</organism>
<dbReference type="Gene3D" id="3.40.50.740">
    <property type="match status" value="1"/>
</dbReference>
<reference evidence="9 10" key="1">
    <citation type="submission" date="2024-05" db="EMBL/GenBank/DDBJ databases">
        <authorList>
            <person name="Kim H.-Y."/>
            <person name="Kim E."/>
            <person name="Cai Y."/>
            <person name="Yang S.-M."/>
            <person name="Lee W."/>
        </authorList>
    </citation>
    <scope>NUCLEOTIDE SEQUENCE [LARGE SCALE GENOMIC DNA]</scope>
    <source>
        <strain evidence="9 10">FBL11</strain>
    </source>
</reference>
<dbReference type="Pfam" id="PF04879">
    <property type="entry name" value="Molybdop_Fe4S4"/>
    <property type="match status" value="1"/>
</dbReference>
<dbReference type="InterPro" id="IPR006656">
    <property type="entry name" value="Mopterin_OxRdtase"/>
</dbReference>
<dbReference type="RefSeq" id="WP_299218559.1">
    <property type="nucleotide sequence ID" value="NZ_JBDGHN010000005.1"/>
</dbReference>
<evidence type="ECO:0000256" key="4">
    <source>
        <dbReference type="ARBA" id="ARBA00022723"/>
    </source>
</evidence>
<feature type="domain" description="4Fe-4S Mo/W bis-MGD-type" evidence="8">
    <location>
        <begin position="10"/>
        <end position="66"/>
    </location>
</feature>
<dbReference type="Gene3D" id="2.40.40.20">
    <property type="match status" value="1"/>
</dbReference>
<keyword evidence="7" id="KW-0411">Iron-sulfur</keyword>
<evidence type="ECO:0000259" key="8">
    <source>
        <dbReference type="PROSITE" id="PS51669"/>
    </source>
</evidence>
<keyword evidence="5" id="KW-0560">Oxidoreductase</keyword>
<keyword evidence="4" id="KW-0479">Metal-binding</keyword>
<accession>A0ABU9XD00</accession>
<dbReference type="PROSITE" id="PS51669">
    <property type="entry name" value="4FE4S_MOW_BIS_MGD"/>
    <property type="match status" value="1"/>
</dbReference>
<name>A0ABU9XD00_9GAMM</name>
<evidence type="ECO:0000256" key="3">
    <source>
        <dbReference type="ARBA" id="ARBA00022505"/>
    </source>
</evidence>
<evidence type="ECO:0000256" key="6">
    <source>
        <dbReference type="ARBA" id="ARBA00023004"/>
    </source>
</evidence>
<dbReference type="Pfam" id="PF00384">
    <property type="entry name" value="Molybdopterin"/>
    <property type="match status" value="1"/>
</dbReference>
<dbReference type="Proteomes" id="UP001461960">
    <property type="component" value="Unassembled WGS sequence"/>
</dbReference>
<dbReference type="SMART" id="SM00926">
    <property type="entry name" value="Molybdop_Fe4S4"/>
    <property type="match status" value="1"/>
</dbReference>
<protein>
    <submittedName>
        <fullName evidence="9">Molybdopterin oxidoreductase family protein</fullName>
    </submittedName>
</protein>
<dbReference type="Gene3D" id="2.20.25.90">
    <property type="entry name" value="ADC-like domains"/>
    <property type="match status" value="1"/>
</dbReference>
<proteinExistence type="inferred from homology"/>
<evidence type="ECO:0000313" key="10">
    <source>
        <dbReference type="Proteomes" id="UP001461960"/>
    </source>
</evidence>